<reference evidence="3" key="1">
    <citation type="journal article" date="2019" name="Int. J. Syst. Evol. Microbiol.">
        <title>The Global Catalogue of Microorganisms (GCM) 10K type strain sequencing project: providing services to taxonomists for standard genome sequencing and annotation.</title>
        <authorList>
            <consortium name="The Broad Institute Genomics Platform"/>
            <consortium name="The Broad Institute Genome Sequencing Center for Infectious Disease"/>
            <person name="Wu L."/>
            <person name="Ma J."/>
        </authorList>
    </citation>
    <scope>NUCLEOTIDE SEQUENCE [LARGE SCALE GENOMIC DNA]</scope>
    <source>
        <strain evidence="3">KCTC 42281</strain>
    </source>
</reference>
<evidence type="ECO:0000259" key="1">
    <source>
        <dbReference type="Pfam" id="PF07238"/>
    </source>
</evidence>
<protein>
    <submittedName>
        <fullName evidence="2">PilZ domain-containing protein</fullName>
    </submittedName>
</protein>
<proteinExistence type="predicted"/>
<dbReference type="InterPro" id="IPR009875">
    <property type="entry name" value="PilZ_domain"/>
</dbReference>
<evidence type="ECO:0000313" key="3">
    <source>
        <dbReference type="Proteomes" id="UP001595613"/>
    </source>
</evidence>
<gene>
    <name evidence="2" type="ORF">ACFOOL_11705</name>
</gene>
<accession>A0ABV7X3K1</accession>
<dbReference type="SUPFAM" id="SSF141371">
    <property type="entry name" value="PilZ domain-like"/>
    <property type="match status" value="1"/>
</dbReference>
<dbReference type="Proteomes" id="UP001595613">
    <property type="component" value="Unassembled WGS sequence"/>
</dbReference>
<sequence>MNEDNRAAQRHRTLKGARIVINDGFSTFDCTIRNLSGTGAKLQVASALGIPERFGLKLEDGRQFSCETAWRTDTEIGVRFL</sequence>
<comment type="caution">
    <text evidence="2">The sequence shown here is derived from an EMBL/GenBank/DDBJ whole genome shotgun (WGS) entry which is preliminary data.</text>
</comment>
<evidence type="ECO:0000313" key="2">
    <source>
        <dbReference type="EMBL" id="MFC3705421.1"/>
    </source>
</evidence>
<dbReference type="RefSeq" id="WP_380097244.1">
    <property type="nucleotide sequence ID" value="NZ_JBHRYD010000010.1"/>
</dbReference>
<dbReference type="EMBL" id="JBHRYD010000010">
    <property type="protein sequence ID" value="MFC3705421.1"/>
    <property type="molecule type" value="Genomic_DNA"/>
</dbReference>
<organism evidence="2 3">
    <name type="scientific">Devosia honganensis</name>
    <dbReference type="NCBI Taxonomy" id="1610527"/>
    <lineage>
        <taxon>Bacteria</taxon>
        <taxon>Pseudomonadati</taxon>
        <taxon>Pseudomonadota</taxon>
        <taxon>Alphaproteobacteria</taxon>
        <taxon>Hyphomicrobiales</taxon>
        <taxon>Devosiaceae</taxon>
        <taxon>Devosia</taxon>
    </lineage>
</organism>
<feature type="domain" description="PilZ" evidence="1">
    <location>
        <begin position="6"/>
        <end position="80"/>
    </location>
</feature>
<keyword evidence="3" id="KW-1185">Reference proteome</keyword>
<dbReference type="Pfam" id="PF07238">
    <property type="entry name" value="PilZ"/>
    <property type="match status" value="1"/>
</dbReference>
<name>A0ABV7X3K1_9HYPH</name>